<feature type="compositionally biased region" description="Polar residues" evidence="1">
    <location>
        <begin position="104"/>
        <end position="116"/>
    </location>
</feature>
<feature type="compositionally biased region" description="Low complexity" evidence="1">
    <location>
        <begin position="73"/>
        <end position="84"/>
    </location>
</feature>
<gene>
    <name evidence="2" type="ORF">BaRGS_00006035</name>
</gene>
<sequence length="116" mass="12597">MVSIHVQDMVKKLVLNACHLKLQHMMQELKELEATSSRAGGLPVGDLSPDDIARIIEEEQKQDKQAKAGETDSSPSSSPEPQQEAGASSDTLQPPPTQPRPHSVPQSKSDVFITET</sequence>
<evidence type="ECO:0000313" key="3">
    <source>
        <dbReference type="Proteomes" id="UP001519460"/>
    </source>
</evidence>
<dbReference type="AlphaFoldDB" id="A0ABD0LTU7"/>
<evidence type="ECO:0000313" key="2">
    <source>
        <dbReference type="EMBL" id="KAK7502785.1"/>
    </source>
</evidence>
<feature type="region of interest" description="Disordered" evidence="1">
    <location>
        <begin position="33"/>
        <end position="116"/>
    </location>
</feature>
<comment type="caution">
    <text evidence="2">The sequence shown here is derived from an EMBL/GenBank/DDBJ whole genome shotgun (WGS) entry which is preliminary data.</text>
</comment>
<evidence type="ECO:0000256" key="1">
    <source>
        <dbReference type="SAM" id="MobiDB-lite"/>
    </source>
</evidence>
<keyword evidence="3" id="KW-1185">Reference proteome</keyword>
<proteinExistence type="predicted"/>
<reference evidence="2 3" key="1">
    <citation type="journal article" date="2023" name="Sci. Data">
        <title>Genome assembly of the Korean intertidal mud-creeper Batillaria attramentaria.</title>
        <authorList>
            <person name="Patra A.K."/>
            <person name="Ho P.T."/>
            <person name="Jun S."/>
            <person name="Lee S.J."/>
            <person name="Kim Y."/>
            <person name="Won Y.J."/>
        </authorList>
    </citation>
    <scope>NUCLEOTIDE SEQUENCE [LARGE SCALE GENOMIC DNA]</scope>
    <source>
        <strain evidence="2">Wonlab-2016</strain>
    </source>
</reference>
<accession>A0ABD0LTU7</accession>
<protein>
    <submittedName>
        <fullName evidence="2">Uncharacterized protein</fullName>
    </submittedName>
</protein>
<organism evidence="2 3">
    <name type="scientific">Batillaria attramentaria</name>
    <dbReference type="NCBI Taxonomy" id="370345"/>
    <lineage>
        <taxon>Eukaryota</taxon>
        <taxon>Metazoa</taxon>
        <taxon>Spiralia</taxon>
        <taxon>Lophotrochozoa</taxon>
        <taxon>Mollusca</taxon>
        <taxon>Gastropoda</taxon>
        <taxon>Caenogastropoda</taxon>
        <taxon>Sorbeoconcha</taxon>
        <taxon>Cerithioidea</taxon>
        <taxon>Batillariidae</taxon>
        <taxon>Batillaria</taxon>
    </lineage>
</organism>
<name>A0ABD0LTU7_9CAEN</name>
<feature type="compositionally biased region" description="Basic and acidic residues" evidence="1">
    <location>
        <begin position="51"/>
        <end position="70"/>
    </location>
</feature>
<dbReference type="Proteomes" id="UP001519460">
    <property type="component" value="Unassembled WGS sequence"/>
</dbReference>
<dbReference type="EMBL" id="JACVVK020000024">
    <property type="protein sequence ID" value="KAK7502785.1"/>
    <property type="molecule type" value="Genomic_DNA"/>
</dbReference>